<dbReference type="WBParaSite" id="RSKR_0000210900.1">
    <property type="protein sequence ID" value="RSKR_0000210900.1"/>
    <property type="gene ID" value="RSKR_0000210900"/>
</dbReference>
<evidence type="ECO:0000313" key="2">
    <source>
        <dbReference type="WBParaSite" id="RSKR_0000210900.1"/>
    </source>
</evidence>
<evidence type="ECO:0000313" key="1">
    <source>
        <dbReference type="Proteomes" id="UP000095286"/>
    </source>
</evidence>
<reference evidence="2" key="1">
    <citation type="submission" date="2016-11" db="UniProtKB">
        <authorList>
            <consortium name="WormBaseParasite"/>
        </authorList>
    </citation>
    <scope>IDENTIFICATION</scope>
    <source>
        <strain evidence="2">KR3021</strain>
    </source>
</reference>
<sequence>MSGNKLVFGLIKKTDSVTPAIKPASLFDCSDDDDVDVNKPSASVYKKPDVPVVQEEIFDYDGFVEERNTQRVEDAKRRFGNEEARKSKHMEKFKESARRRHLTNSIAEDKKIEREREAEIAIYGVKDVFVTASYRKQLEEKKILIKEEEVRKLEEEKYHKAQLAKNTFSQPYFINRLNPVKKDEVVPQKIEFRNVKDKLVANERKRLHQEDDEEEEMRPKIKPKLNTNIGGLHIMKEKPVIKESESVSDVVVPTIDEDKQEEPLSKIEEVVVKKPKKFDVRTLSSKERLKNIAKILAPRNSPEEIEVIKKRFHLRKLREEICPPF</sequence>
<protein>
    <submittedName>
        <fullName evidence="2">DUF2040 domain-containing protein</fullName>
    </submittedName>
</protein>
<dbReference type="Proteomes" id="UP000095286">
    <property type="component" value="Unplaced"/>
</dbReference>
<accession>A0AC35TLY5</accession>
<proteinExistence type="predicted"/>
<name>A0AC35TLY5_9BILA</name>
<organism evidence="1 2">
    <name type="scientific">Rhabditophanes sp. KR3021</name>
    <dbReference type="NCBI Taxonomy" id="114890"/>
    <lineage>
        <taxon>Eukaryota</taxon>
        <taxon>Metazoa</taxon>
        <taxon>Ecdysozoa</taxon>
        <taxon>Nematoda</taxon>
        <taxon>Chromadorea</taxon>
        <taxon>Rhabditida</taxon>
        <taxon>Tylenchina</taxon>
        <taxon>Panagrolaimomorpha</taxon>
        <taxon>Strongyloidoidea</taxon>
        <taxon>Alloionematidae</taxon>
        <taxon>Rhabditophanes</taxon>
    </lineage>
</organism>